<evidence type="ECO:0000256" key="3">
    <source>
        <dbReference type="ARBA" id="ARBA00023274"/>
    </source>
</evidence>
<keyword evidence="2 4" id="KW-0689">Ribosomal protein</keyword>
<organism evidence="7 8">
    <name type="scientific">Candidatus Coxiella mudrowiae</name>
    <dbReference type="NCBI Taxonomy" id="2054173"/>
    <lineage>
        <taxon>Bacteria</taxon>
        <taxon>Pseudomonadati</taxon>
        <taxon>Pseudomonadota</taxon>
        <taxon>Gammaproteobacteria</taxon>
        <taxon>Legionellales</taxon>
        <taxon>Coxiellaceae</taxon>
        <taxon>Coxiella</taxon>
    </lineage>
</organism>
<dbReference type="SUPFAM" id="SSF54736">
    <property type="entry name" value="ClpS-like"/>
    <property type="match status" value="1"/>
</dbReference>
<gene>
    <name evidence="4 7" type="primary">rplL</name>
    <name evidence="7" type="ORF">CleRT_13670</name>
</gene>
<accession>A0ABM5UVE7</accession>
<evidence type="ECO:0000256" key="4">
    <source>
        <dbReference type="HAMAP-Rule" id="MF_00368"/>
    </source>
</evidence>
<dbReference type="InterPro" id="IPR008932">
    <property type="entry name" value="Ribosomal_bL12_oligo"/>
</dbReference>
<evidence type="ECO:0000256" key="2">
    <source>
        <dbReference type="ARBA" id="ARBA00022980"/>
    </source>
</evidence>
<dbReference type="GO" id="GO:0005840">
    <property type="term" value="C:ribosome"/>
    <property type="evidence" value="ECO:0007669"/>
    <property type="project" value="UniProtKB-KW"/>
</dbReference>
<dbReference type="SUPFAM" id="SSF48300">
    <property type="entry name" value="Ribosomal protein L7/12, oligomerisation (N-terminal) domain"/>
    <property type="match status" value="1"/>
</dbReference>
<evidence type="ECO:0000259" key="6">
    <source>
        <dbReference type="Pfam" id="PF16320"/>
    </source>
</evidence>
<dbReference type="HAMAP" id="MF_00368">
    <property type="entry name" value="Ribosomal_bL12"/>
    <property type="match status" value="1"/>
</dbReference>
<keyword evidence="3 4" id="KW-0687">Ribonucleoprotein</keyword>
<dbReference type="NCBIfam" id="TIGR00855">
    <property type="entry name" value="L12"/>
    <property type="match status" value="1"/>
</dbReference>
<comment type="function">
    <text evidence="4">Forms part of the ribosomal stalk which helps the ribosome interact with GTP-bound translation factors. Is thus essential for accurate translation.</text>
</comment>
<dbReference type="InterPro" id="IPR014719">
    <property type="entry name" value="Ribosomal_bL12_C/ClpS-like"/>
</dbReference>
<feature type="domain" description="Large ribosomal subunit protein bL12 oligomerization" evidence="6">
    <location>
        <begin position="5"/>
        <end position="54"/>
    </location>
</feature>
<reference evidence="7 8" key="1">
    <citation type="journal article" date="2015" name="Genome Biol. Evol.">
        <title>Distinctive Genome Reduction Rates Revealed by Genomic Analyses of Two Coxiella-Like Endosymbionts in Ticks.</title>
        <authorList>
            <person name="Gottlieb Y."/>
            <person name="Lalzar I."/>
            <person name="Klasson L."/>
        </authorList>
    </citation>
    <scope>NUCLEOTIDE SEQUENCE [LARGE SCALE GENOMIC DNA]</scope>
    <source>
        <strain evidence="7 8">CRt</strain>
    </source>
</reference>
<comment type="similarity">
    <text evidence="1 4">Belongs to the bacterial ribosomal protein bL12 family.</text>
</comment>
<dbReference type="Pfam" id="PF00542">
    <property type="entry name" value="Ribosomal_L12"/>
    <property type="match status" value="1"/>
</dbReference>
<dbReference type="PANTHER" id="PTHR45987:SF4">
    <property type="entry name" value="LARGE RIBOSOMAL SUBUNIT PROTEIN BL12M"/>
    <property type="match status" value="1"/>
</dbReference>
<dbReference type="Gene3D" id="3.30.1390.10">
    <property type="match status" value="1"/>
</dbReference>
<evidence type="ECO:0000259" key="5">
    <source>
        <dbReference type="Pfam" id="PF00542"/>
    </source>
</evidence>
<sequence length="127" mass="13479">MAQITKEDILEAVSNMSVMDVVDLVKMMEEKFGVSAQEAVAFSGPMTAGGEAAAAEEKTEFNVKMTSFGGNKIGVIKTIRSITGLGLKEAKDLVESVPSVVKEGVNKEGAEKIKKELEEAGAKVELE</sequence>
<dbReference type="Pfam" id="PF16320">
    <property type="entry name" value="Ribosomal_L12_N"/>
    <property type="match status" value="1"/>
</dbReference>
<dbReference type="CDD" id="cd00387">
    <property type="entry name" value="Ribosomal_L7_L12"/>
    <property type="match status" value="1"/>
</dbReference>
<evidence type="ECO:0000313" key="8">
    <source>
        <dbReference type="Proteomes" id="UP000063965"/>
    </source>
</evidence>
<proteinExistence type="inferred from homology"/>
<dbReference type="Proteomes" id="UP000063965">
    <property type="component" value="Chromosome"/>
</dbReference>
<dbReference type="RefSeq" id="WP_048875584.1">
    <property type="nucleotide sequence ID" value="NZ_CP011126.1"/>
</dbReference>
<dbReference type="InterPro" id="IPR000206">
    <property type="entry name" value="Ribosomal_bL12"/>
</dbReference>
<dbReference type="InterPro" id="IPR013823">
    <property type="entry name" value="Ribosomal_bL12_C"/>
</dbReference>
<dbReference type="Gene3D" id="1.20.5.710">
    <property type="entry name" value="Single helix bin"/>
    <property type="match status" value="1"/>
</dbReference>
<comment type="subunit">
    <text evidence="4">Homodimer. Part of the ribosomal stalk of the 50S ribosomal subunit. Forms a multimeric L10(L12)X complex, where L10 forms an elongated spine to which 2 to 4 L12 dimers bind in a sequential fashion. Binds GTP-bound translation factors.</text>
</comment>
<dbReference type="EMBL" id="CP011126">
    <property type="protein sequence ID" value="AKQ33925.1"/>
    <property type="molecule type" value="Genomic_DNA"/>
</dbReference>
<dbReference type="PANTHER" id="PTHR45987">
    <property type="entry name" value="39S RIBOSOMAL PROTEIN L12"/>
    <property type="match status" value="1"/>
</dbReference>
<evidence type="ECO:0000313" key="7">
    <source>
        <dbReference type="EMBL" id="AKQ33925.1"/>
    </source>
</evidence>
<protein>
    <recommendedName>
        <fullName evidence="4">Large ribosomal subunit protein bL12</fullName>
    </recommendedName>
</protein>
<name>A0ABM5UVE7_9COXI</name>
<feature type="domain" description="Large ribosomal subunit protein bL12 C-terminal" evidence="5">
    <location>
        <begin position="61"/>
        <end position="127"/>
    </location>
</feature>
<keyword evidence="8" id="KW-1185">Reference proteome</keyword>
<dbReference type="InterPro" id="IPR036235">
    <property type="entry name" value="Ribosomal_bL12_oligo_N_sf"/>
</dbReference>
<evidence type="ECO:0000256" key="1">
    <source>
        <dbReference type="ARBA" id="ARBA00007197"/>
    </source>
</evidence>